<keyword evidence="9 13" id="KW-0460">Magnesium</keyword>
<evidence type="ECO:0000256" key="7">
    <source>
        <dbReference type="ARBA" id="ARBA00022723"/>
    </source>
</evidence>
<dbReference type="Pfam" id="PF00817">
    <property type="entry name" value="IMS"/>
    <property type="match status" value="1"/>
</dbReference>
<dbReference type="Gene3D" id="1.10.150.20">
    <property type="entry name" value="5' to 3' exonuclease, C-terminal subdomain"/>
    <property type="match status" value="1"/>
</dbReference>
<dbReference type="GO" id="GO:0009432">
    <property type="term" value="P:SOS response"/>
    <property type="evidence" value="ECO:0007669"/>
    <property type="project" value="TreeGrafter"/>
</dbReference>
<keyword evidence="13" id="KW-0515">Mutator protein</keyword>
<evidence type="ECO:0000256" key="8">
    <source>
        <dbReference type="ARBA" id="ARBA00022763"/>
    </source>
</evidence>
<evidence type="ECO:0000256" key="12">
    <source>
        <dbReference type="ARBA" id="ARBA00049244"/>
    </source>
</evidence>
<dbReference type="InterPro" id="IPR022880">
    <property type="entry name" value="DNApol_IV"/>
</dbReference>
<dbReference type="InterPro" id="IPR053848">
    <property type="entry name" value="IMS_HHH_1"/>
</dbReference>
<evidence type="ECO:0000256" key="9">
    <source>
        <dbReference type="ARBA" id="ARBA00022842"/>
    </source>
</evidence>
<dbReference type="Gene3D" id="3.30.70.270">
    <property type="match status" value="1"/>
</dbReference>
<dbReference type="PANTHER" id="PTHR11076">
    <property type="entry name" value="DNA REPAIR POLYMERASE UMUC / TRANSFERASE FAMILY MEMBER"/>
    <property type="match status" value="1"/>
</dbReference>
<dbReference type="GO" id="GO:0003684">
    <property type="term" value="F:damaged DNA binding"/>
    <property type="evidence" value="ECO:0007669"/>
    <property type="project" value="InterPro"/>
</dbReference>
<dbReference type="SUPFAM" id="SSF100879">
    <property type="entry name" value="Lesion bypass DNA polymerase (Y-family), little finger domain"/>
    <property type="match status" value="1"/>
</dbReference>
<keyword evidence="10 13" id="KW-0238">DNA-binding</keyword>
<dbReference type="GO" id="GO:0006261">
    <property type="term" value="P:DNA-templated DNA replication"/>
    <property type="evidence" value="ECO:0007669"/>
    <property type="project" value="UniProtKB-UniRule"/>
</dbReference>
<dbReference type="EC" id="2.7.7.7" evidence="13"/>
<evidence type="ECO:0000256" key="2">
    <source>
        <dbReference type="ARBA" id="ARBA00010945"/>
    </source>
</evidence>
<feature type="active site" evidence="13">
    <location>
        <position position="101"/>
    </location>
</feature>
<gene>
    <name evidence="13" type="primary">dinB</name>
    <name evidence="15" type="ORF">FE782_23180</name>
</gene>
<evidence type="ECO:0000313" key="16">
    <source>
        <dbReference type="Proteomes" id="UP000309676"/>
    </source>
</evidence>
<evidence type="ECO:0000256" key="10">
    <source>
        <dbReference type="ARBA" id="ARBA00023125"/>
    </source>
</evidence>
<dbReference type="Pfam" id="PF11799">
    <property type="entry name" value="IMS_C"/>
    <property type="match status" value="1"/>
</dbReference>
<keyword evidence="7 13" id="KW-0479">Metal-binding</keyword>
<accession>A0A5R9G4J9</accession>
<dbReference type="InterPro" id="IPR043128">
    <property type="entry name" value="Rev_trsase/Diguanyl_cyclase"/>
</dbReference>
<evidence type="ECO:0000256" key="11">
    <source>
        <dbReference type="ARBA" id="ARBA00023204"/>
    </source>
</evidence>
<keyword evidence="5 13" id="KW-0548">Nucleotidyltransferase</keyword>
<sequence>MMADMQSFYASVEKACRPETAGKPVVVAGDPKIRSGIVLAACPIAKRYGVTTAERLGEALNKCADLIVVRPRMQTYIDVSMQITRILERYADAVEPFSIDEQFCELTGSLHLHGGDAKETARRMQREILEKTGVYARVGISDNKVLAKMACDQFAKKNAAGVYVLRKAEVEEKLWKVPVQGMFGVGSRMMRHLNRMGIYTIGDLARTPVETLKRKWGINGEVLWRIAHGIDDSPVTPGTHEGAQQAIGHGMTLPRDYAEARDIETVLLELSEEVCRRCRFRGVMGRVLSVGCTGAGFEFGFSRQTTLLMPTQVTNHVYRAAKELFRVHWDGRPVRQVSIALGGLVRDDTYQLEIDDERETYRALERATDAIKARFGVSSLVRAVSAGLAGQAYGRAAKIGGHYK</sequence>
<evidence type="ECO:0000259" key="14">
    <source>
        <dbReference type="PROSITE" id="PS50173"/>
    </source>
</evidence>
<comment type="similarity">
    <text evidence="2 13">Belongs to the DNA polymerase type-Y family.</text>
</comment>
<dbReference type="Gene3D" id="3.30.1490.100">
    <property type="entry name" value="DNA polymerase, Y-family, little finger domain"/>
    <property type="match status" value="1"/>
</dbReference>
<evidence type="ECO:0000256" key="6">
    <source>
        <dbReference type="ARBA" id="ARBA00022705"/>
    </source>
</evidence>
<dbReference type="Gene3D" id="3.40.1170.60">
    <property type="match status" value="1"/>
</dbReference>
<dbReference type="CDD" id="cd01700">
    <property type="entry name" value="PolY_Pol_V_umuC"/>
    <property type="match status" value="1"/>
</dbReference>
<reference evidence="15 16" key="1">
    <citation type="submission" date="2019-05" db="EMBL/GenBank/DDBJ databases">
        <authorList>
            <person name="Narsing Rao M.P."/>
            <person name="Li W.J."/>
        </authorList>
    </citation>
    <scope>NUCLEOTIDE SEQUENCE [LARGE SCALE GENOMIC DNA]</scope>
    <source>
        <strain evidence="15 16">SYSU_K30003</strain>
    </source>
</reference>
<dbReference type="InterPro" id="IPR050116">
    <property type="entry name" value="DNA_polymerase-Y"/>
</dbReference>
<evidence type="ECO:0000256" key="3">
    <source>
        <dbReference type="ARBA" id="ARBA00022490"/>
    </source>
</evidence>
<dbReference type="InterPro" id="IPR036775">
    <property type="entry name" value="DNA_pol_Y-fam_lit_finger_sf"/>
</dbReference>
<organism evidence="15 16">
    <name type="scientific">Paenibacillus antri</name>
    <dbReference type="NCBI Taxonomy" id="2582848"/>
    <lineage>
        <taxon>Bacteria</taxon>
        <taxon>Bacillati</taxon>
        <taxon>Bacillota</taxon>
        <taxon>Bacilli</taxon>
        <taxon>Bacillales</taxon>
        <taxon>Paenibacillaceae</taxon>
        <taxon>Paenibacillus</taxon>
    </lineage>
</organism>
<dbReference type="SUPFAM" id="SSF56672">
    <property type="entry name" value="DNA/RNA polymerases"/>
    <property type="match status" value="1"/>
</dbReference>
<feature type="site" description="Substrate discrimination" evidence="13">
    <location>
        <position position="9"/>
    </location>
</feature>
<dbReference type="GO" id="GO:0003887">
    <property type="term" value="F:DNA-directed DNA polymerase activity"/>
    <property type="evidence" value="ECO:0007669"/>
    <property type="project" value="UniProtKB-UniRule"/>
</dbReference>
<dbReference type="GO" id="GO:0006281">
    <property type="term" value="P:DNA repair"/>
    <property type="evidence" value="ECO:0007669"/>
    <property type="project" value="UniProtKB-UniRule"/>
</dbReference>
<dbReference type="GO" id="GO:0005829">
    <property type="term" value="C:cytosol"/>
    <property type="evidence" value="ECO:0007669"/>
    <property type="project" value="TreeGrafter"/>
</dbReference>
<dbReference type="OrthoDB" id="9808813at2"/>
<comment type="catalytic activity">
    <reaction evidence="12 13">
        <text>DNA(n) + a 2'-deoxyribonucleoside 5'-triphosphate = DNA(n+1) + diphosphate</text>
        <dbReference type="Rhea" id="RHEA:22508"/>
        <dbReference type="Rhea" id="RHEA-COMP:17339"/>
        <dbReference type="Rhea" id="RHEA-COMP:17340"/>
        <dbReference type="ChEBI" id="CHEBI:33019"/>
        <dbReference type="ChEBI" id="CHEBI:61560"/>
        <dbReference type="ChEBI" id="CHEBI:173112"/>
        <dbReference type="EC" id="2.7.7.7"/>
    </reaction>
</comment>
<evidence type="ECO:0000313" key="15">
    <source>
        <dbReference type="EMBL" id="TLS49969.1"/>
    </source>
</evidence>
<feature type="binding site" evidence="13">
    <location>
        <position position="100"/>
    </location>
    <ligand>
        <name>Mg(2+)</name>
        <dbReference type="ChEBI" id="CHEBI:18420"/>
    </ligand>
</feature>
<dbReference type="InterPro" id="IPR001126">
    <property type="entry name" value="UmuC"/>
</dbReference>
<evidence type="ECO:0000256" key="4">
    <source>
        <dbReference type="ARBA" id="ARBA00022679"/>
    </source>
</evidence>
<dbReference type="Pfam" id="PF21999">
    <property type="entry name" value="IMS_HHH_1"/>
    <property type="match status" value="1"/>
</dbReference>
<keyword evidence="4 13" id="KW-0808">Transferase</keyword>
<feature type="binding site" evidence="13">
    <location>
        <position position="4"/>
    </location>
    <ligand>
        <name>Mg(2+)</name>
        <dbReference type="ChEBI" id="CHEBI:18420"/>
    </ligand>
</feature>
<keyword evidence="8 13" id="KW-0227">DNA damage</keyword>
<keyword evidence="6 13" id="KW-0235">DNA replication</keyword>
<dbReference type="InterPro" id="IPR043502">
    <property type="entry name" value="DNA/RNA_pol_sf"/>
</dbReference>
<comment type="function">
    <text evidence="13">Poorly processive, error-prone DNA polymerase involved in untargeted mutagenesis. Copies undamaged DNA at stalled replication forks, which arise in vivo from mismatched or misaligned primer ends. These misaligned primers can be extended by PolIV. Exhibits no 3'-5' exonuclease (proofreading) activity. May be involved in translesional synthesis, in conjunction with the beta clamp from PolIII.</text>
</comment>
<keyword evidence="13" id="KW-0239">DNA-directed DNA polymerase</keyword>
<keyword evidence="16" id="KW-1185">Reference proteome</keyword>
<dbReference type="GO" id="GO:0000287">
    <property type="term" value="F:magnesium ion binding"/>
    <property type="evidence" value="ECO:0007669"/>
    <property type="project" value="UniProtKB-UniRule"/>
</dbReference>
<dbReference type="Proteomes" id="UP000309676">
    <property type="component" value="Unassembled WGS sequence"/>
</dbReference>
<dbReference type="PANTHER" id="PTHR11076:SF35">
    <property type="entry name" value="DNA REPAIR PROTEIN HOMOLOG YOBH"/>
    <property type="match status" value="1"/>
</dbReference>
<evidence type="ECO:0000256" key="13">
    <source>
        <dbReference type="HAMAP-Rule" id="MF_01113"/>
    </source>
</evidence>
<keyword evidence="11 13" id="KW-0234">DNA repair</keyword>
<dbReference type="NCBIfam" id="NF002848">
    <property type="entry name" value="PRK03103.1"/>
    <property type="match status" value="1"/>
</dbReference>
<proteinExistence type="inferred from homology"/>
<feature type="domain" description="UmuC" evidence="14">
    <location>
        <begin position="1"/>
        <end position="186"/>
    </location>
</feature>
<evidence type="ECO:0000256" key="5">
    <source>
        <dbReference type="ARBA" id="ARBA00022695"/>
    </source>
</evidence>
<dbReference type="HAMAP" id="MF_01113">
    <property type="entry name" value="DNApol_IV"/>
    <property type="match status" value="1"/>
</dbReference>
<keyword evidence="3 13" id="KW-0963">Cytoplasm</keyword>
<comment type="subunit">
    <text evidence="13">Monomer.</text>
</comment>
<evidence type="ECO:0000256" key="1">
    <source>
        <dbReference type="ARBA" id="ARBA00004496"/>
    </source>
</evidence>
<protein>
    <recommendedName>
        <fullName evidence="13">DNA polymerase IV</fullName>
        <shortName evidence="13">Pol IV</shortName>
        <ecNumber evidence="13">2.7.7.7</ecNumber>
    </recommendedName>
</protein>
<dbReference type="GO" id="GO:0042276">
    <property type="term" value="P:error-prone translesion synthesis"/>
    <property type="evidence" value="ECO:0007669"/>
    <property type="project" value="TreeGrafter"/>
</dbReference>
<name>A0A5R9G4J9_9BACL</name>
<comment type="subcellular location">
    <subcellularLocation>
        <location evidence="1 13">Cytoplasm</location>
    </subcellularLocation>
</comment>
<dbReference type="InterPro" id="IPR017961">
    <property type="entry name" value="DNA_pol_Y-fam_little_finger"/>
</dbReference>
<comment type="cofactor">
    <cofactor evidence="13">
        <name>Mg(2+)</name>
        <dbReference type="ChEBI" id="CHEBI:18420"/>
    </cofactor>
    <text evidence="13">Binds 2 magnesium ions per subunit.</text>
</comment>
<dbReference type="AlphaFoldDB" id="A0A5R9G4J9"/>
<dbReference type="EMBL" id="VCIW01000018">
    <property type="protein sequence ID" value="TLS49969.1"/>
    <property type="molecule type" value="Genomic_DNA"/>
</dbReference>
<comment type="caution">
    <text evidence="15">The sequence shown here is derived from an EMBL/GenBank/DDBJ whole genome shotgun (WGS) entry which is preliminary data.</text>
</comment>
<dbReference type="PROSITE" id="PS50173">
    <property type="entry name" value="UMUC"/>
    <property type="match status" value="1"/>
</dbReference>